<protein>
    <submittedName>
        <fullName evidence="2">Uncharacterized protein</fullName>
    </submittedName>
</protein>
<dbReference type="AlphaFoldDB" id="A0A1U7D406"/>
<evidence type="ECO:0000313" key="2">
    <source>
        <dbReference type="EMBL" id="APX22907.1"/>
    </source>
</evidence>
<dbReference type="RefSeq" id="WP_017467030.1">
    <property type="nucleotide sequence ID" value="NZ_BMEW01000005.1"/>
</dbReference>
<dbReference type="EMBL" id="CP014796">
    <property type="protein sequence ID" value="APX23697.1"/>
    <property type="molecule type" value="Genomic_DNA"/>
</dbReference>
<keyword evidence="1" id="KW-0472">Membrane</keyword>
<proteinExistence type="predicted"/>
<keyword evidence="1" id="KW-1133">Transmembrane helix</keyword>
<dbReference type="KEGG" id="tpro:Ga0080559_TMP2111"/>
<evidence type="ECO:0000313" key="3">
    <source>
        <dbReference type="EMBL" id="APX23697.1"/>
    </source>
</evidence>
<evidence type="ECO:0000313" key="4">
    <source>
        <dbReference type="Proteomes" id="UP000186559"/>
    </source>
</evidence>
<evidence type="ECO:0000256" key="1">
    <source>
        <dbReference type="SAM" id="Phobius"/>
    </source>
</evidence>
<dbReference type="EMBL" id="CP014796">
    <property type="protein sequence ID" value="APX22907.1"/>
    <property type="molecule type" value="Genomic_DNA"/>
</dbReference>
<dbReference type="Proteomes" id="UP000186559">
    <property type="component" value="Chromosome"/>
</dbReference>
<feature type="transmembrane region" description="Helical" evidence="1">
    <location>
        <begin position="20"/>
        <end position="37"/>
    </location>
</feature>
<dbReference type="KEGG" id="tpro:Ga0080559_TMP2901"/>
<reference evidence="2 4" key="1">
    <citation type="submission" date="2016-03" db="EMBL/GenBank/DDBJ databases">
        <title>Deep-sea bacteria in the southern Pacific.</title>
        <authorList>
            <person name="Tang K."/>
        </authorList>
    </citation>
    <scope>NUCLEOTIDE SEQUENCE [LARGE SCALE GENOMIC DNA]</scope>
    <source>
        <strain evidence="2 4">JLT2016</strain>
    </source>
</reference>
<keyword evidence="1" id="KW-0812">Transmembrane</keyword>
<organism evidence="2 4">
    <name type="scientific">Salipiger profundus</name>
    <dbReference type="NCBI Taxonomy" id="1229727"/>
    <lineage>
        <taxon>Bacteria</taxon>
        <taxon>Pseudomonadati</taxon>
        <taxon>Pseudomonadota</taxon>
        <taxon>Alphaproteobacteria</taxon>
        <taxon>Rhodobacterales</taxon>
        <taxon>Roseobacteraceae</taxon>
        <taxon>Salipiger</taxon>
    </lineage>
</organism>
<accession>A0A1U7D406</accession>
<sequence length="43" mass="5075">MYKSEIEFERNKNARAWRRAQMLEIAVGLVVCVWVLSKFSMAI</sequence>
<name>A0A1U7D406_9RHOB</name>
<gene>
    <name evidence="2" type="ORF">Ga0080559_TMP2111</name>
    <name evidence="3" type="ORF">Ga0080559_TMP2901</name>
</gene>
<keyword evidence="4" id="KW-1185">Reference proteome</keyword>